<dbReference type="InterPro" id="IPR001129">
    <property type="entry name" value="Membr-assoc_MAPEG"/>
</dbReference>
<sequence length="230" mass="25346">MSSEPMVEDEFGARDELGLTAVTEKTQTEAQAYSSYMKMLLLRVPLIGQVLAWSLYFLAKYALGMKHILDAKFDFIKANQLGYVFLALWLVGITRTYLAVCANAARAGARLDRPDQHVYKVMASSGPMKDAPYVLMATTGPAGRFNRAQRAAFNADESMPLFLAYTLVTGCIFGPLVLVPLLIYCYGRILFGIKYTQSLSARGAGFMPAVIGEKWMEGLVLMAAIRALLM</sequence>
<accession>A0AA36ISN6</accession>
<dbReference type="AlphaFoldDB" id="A0AA36ISN6"/>
<evidence type="ECO:0000313" key="7">
    <source>
        <dbReference type="Proteomes" id="UP001178507"/>
    </source>
</evidence>
<proteinExistence type="predicted"/>
<gene>
    <name evidence="6" type="ORF">EVOR1521_LOCUS17324</name>
</gene>
<keyword evidence="2 5" id="KW-0812">Transmembrane</keyword>
<comment type="subcellular location">
    <subcellularLocation>
        <location evidence="1">Membrane</location>
    </subcellularLocation>
</comment>
<dbReference type="Gene3D" id="1.20.120.550">
    <property type="entry name" value="Membrane associated eicosanoid/glutathione metabolism-like domain"/>
    <property type="match status" value="1"/>
</dbReference>
<dbReference type="GO" id="GO:0016020">
    <property type="term" value="C:membrane"/>
    <property type="evidence" value="ECO:0007669"/>
    <property type="project" value="UniProtKB-SubCell"/>
</dbReference>
<dbReference type="EMBL" id="CAUJNA010002280">
    <property type="protein sequence ID" value="CAJ1392164.1"/>
    <property type="molecule type" value="Genomic_DNA"/>
</dbReference>
<keyword evidence="3 5" id="KW-1133">Transmembrane helix</keyword>
<evidence type="ECO:0000256" key="5">
    <source>
        <dbReference type="SAM" id="Phobius"/>
    </source>
</evidence>
<dbReference type="InterPro" id="IPR023352">
    <property type="entry name" value="MAPEG-like_dom_sf"/>
</dbReference>
<comment type="caution">
    <text evidence="6">The sequence shown here is derived from an EMBL/GenBank/DDBJ whole genome shotgun (WGS) entry which is preliminary data.</text>
</comment>
<evidence type="ECO:0000313" key="6">
    <source>
        <dbReference type="EMBL" id="CAJ1392164.1"/>
    </source>
</evidence>
<dbReference type="Proteomes" id="UP001178507">
    <property type="component" value="Unassembled WGS sequence"/>
</dbReference>
<dbReference type="Pfam" id="PF01124">
    <property type="entry name" value="MAPEG"/>
    <property type="match status" value="1"/>
</dbReference>
<name>A0AA36ISN6_9DINO</name>
<evidence type="ECO:0000256" key="4">
    <source>
        <dbReference type="ARBA" id="ARBA00023136"/>
    </source>
</evidence>
<feature type="transmembrane region" description="Helical" evidence="5">
    <location>
        <begin position="40"/>
        <end position="59"/>
    </location>
</feature>
<protein>
    <submittedName>
        <fullName evidence="6">Uncharacterized protein</fullName>
    </submittedName>
</protein>
<reference evidence="6" key="1">
    <citation type="submission" date="2023-08" db="EMBL/GenBank/DDBJ databases">
        <authorList>
            <person name="Chen Y."/>
            <person name="Shah S."/>
            <person name="Dougan E. K."/>
            <person name="Thang M."/>
            <person name="Chan C."/>
        </authorList>
    </citation>
    <scope>NUCLEOTIDE SEQUENCE</scope>
</reference>
<feature type="transmembrane region" description="Helical" evidence="5">
    <location>
        <begin position="162"/>
        <end position="186"/>
    </location>
</feature>
<keyword evidence="4 5" id="KW-0472">Membrane</keyword>
<organism evidence="6 7">
    <name type="scientific">Effrenium voratum</name>
    <dbReference type="NCBI Taxonomy" id="2562239"/>
    <lineage>
        <taxon>Eukaryota</taxon>
        <taxon>Sar</taxon>
        <taxon>Alveolata</taxon>
        <taxon>Dinophyceae</taxon>
        <taxon>Suessiales</taxon>
        <taxon>Symbiodiniaceae</taxon>
        <taxon>Effrenium</taxon>
    </lineage>
</organism>
<keyword evidence="7" id="KW-1185">Reference proteome</keyword>
<feature type="transmembrane region" description="Helical" evidence="5">
    <location>
        <begin position="80"/>
        <end position="105"/>
    </location>
</feature>
<evidence type="ECO:0000256" key="1">
    <source>
        <dbReference type="ARBA" id="ARBA00004370"/>
    </source>
</evidence>
<dbReference type="SUPFAM" id="SSF161084">
    <property type="entry name" value="MAPEG domain-like"/>
    <property type="match status" value="1"/>
</dbReference>
<evidence type="ECO:0000256" key="3">
    <source>
        <dbReference type="ARBA" id="ARBA00022989"/>
    </source>
</evidence>
<evidence type="ECO:0000256" key="2">
    <source>
        <dbReference type="ARBA" id="ARBA00022692"/>
    </source>
</evidence>